<comment type="subcellular location">
    <subcellularLocation>
        <location evidence="1 6">Nucleus</location>
    </subcellularLocation>
</comment>
<dbReference type="GO" id="GO:0001708">
    <property type="term" value="P:cell fate specification"/>
    <property type="evidence" value="ECO:0007669"/>
    <property type="project" value="TreeGrafter"/>
</dbReference>
<evidence type="ECO:0000256" key="7">
    <source>
        <dbReference type="SAM" id="MobiDB-lite"/>
    </source>
</evidence>
<comment type="caution">
    <text evidence="6">Lacks conserved residue(s) required for the propagation of feature annotation.</text>
</comment>
<keyword evidence="3 6" id="KW-0238">DNA-binding</keyword>
<keyword evidence="4" id="KW-0804">Transcription</keyword>
<dbReference type="InterPro" id="IPR008967">
    <property type="entry name" value="p53-like_TF_DNA-bd_sf"/>
</dbReference>
<feature type="domain" description="T-box" evidence="8">
    <location>
        <begin position="87"/>
        <end position="267"/>
    </location>
</feature>
<evidence type="ECO:0000256" key="1">
    <source>
        <dbReference type="ARBA" id="ARBA00004123"/>
    </source>
</evidence>
<organism evidence="9 10">
    <name type="scientific">Daphnia magna</name>
    <dbReference type="NCBI Taxonomy" id="35525"/>
    <lineage>
        <taxon>Eukaryota</taxon>
        <taxon>Metazoa</taxon>
        <taxon>Ecdysozoa</taxon>
        <taxon>Arthropoda</taxon>
        <taxon>Crustacea</taxon>
        <taxon>Branchiopoda</taxon>
        <taxon>Diplostraca</taxon>
        <taxon>Cladocera</taxon>
        <taxon>Anomopoda</taxon>
        <taxon>Daphniidae</taxon>
        <taxon>Daphnia</taxon>
    </lineage>
</organism>
<evidence type="ECO:0000256" key="2">
    <source>
        <dbReference type="ARBA" id="ARBA00023015"/>
    </source>
</evidence>
<dbReference type="GO" id="GO:0045893">
    <property type="term" value="P:positive regulation of DNA-templated transcription"/>
    <property type="evidence" value="ECO:0007669"/>
    <property type="project" value="InterPro"/>
</dbReference>
<dbReference type="SMART" id="SM00425">
    <property type="entry name" value="TBOX"/>
    <property type="match status" value="1"/>
</dbReference>
<dbReference type="EMBL" id="LRGB01002849">
    <property type="protein sequence ID" value="KZS06133.1"/>
    <property type="molecule type" value="Genomic_DNA"/>
</dbReference>
<dbReference type="AlphaFoldDB" id="A0A164NPI2"/>
<proteinExistence type="predicted"/>
<sequence>MDATKMSPSAVTREDDLHQLAISAGNRFPNERRPYELPPMGAGSAYQLSPSAAAAAHHSASAAAMMAHRHLAAAASIKSDPNIKIALENAELWQQFHQIGTEMIITKLGRRMFPTLKVNLSGLDPNTKYFVLLDLVLADDSRFRFNAGWLRSGKAEPQWPSRIYTHPDSPATGAQWMKHEVSFQKVKLTNNTMDQQGHLVLTSMHKYVPRIHVIAASDYASLHWGMPTTINTAAFNVCSFIAVTAYANDRMTQLKIDNNPFAKGFRENGQLRVKKRQLRDSSPENRKKSRPSSASSSHSSLNITDDECNPPTAPGVHQDSVTPPPSLTISSPVKCSTNFSIARLVGETTSPAPIVFRPEMHQHQPSSFHHLHPAMHPWMAGGHQHPHHLNPYSSVFAPRLAGWSHHLPLIPMMHFSSMFQHGPHHLMMTGPGSAALTGTPNANKLF</sequence>
<evidence type="ECO:0000313" key="10">
    <source>
        <dbReference type="Proteomes" id="UP000076858"/>
    </source>
</evidence>
<evidence type="ECO:0000259" key="8">
    <source>
        <dbReference type="PROSITE" id="PS50252"/>
    </source>
</evidence>
<keyword evidence="5 6" id="KW-0539">Nucleus</keyword>
<dbReference type="InterPro" id="IPR018186">
    <property type="entry name" value="TF_T-box_CS"/>
</dbReference>
<dbReference type="InterPro" id="IPR046360">
    <property type="entry name" value="T-box_DNA-bd"/>
</dbReference>
<evidence type="ECO:0000256" key="5">
    <source>
        <dbReference type="ARBA" id="ARBA00023242"/>
    </source>
</evidence>
<evidence type="ECO:0000256" key="4">
    <source>
        <dbReference type="ARBA" id="ARBA00023163"/>
    </source>
</evidence>
<dbReference type="OrthoDB" id="7442607at2759"/>
<dbReference type="GO" id="GO:0005634">
    <property type="term" value="C:nucleus"/>
    <property type="evidence" value="ECO:0007669"/>
    <property type="project" value="UniProtKB-SubCell"/>
</dbReference>
<dbReference type="GO" id="GO:0000981">
    <property type="term" value="F:DNA-binding transcription factor activity, RNA polymerase II-specific"/>
    <property type="evidence" value="ECO:0007669"/>
    <property type="project" value="TreeGrafter"/>
</dbReference>
<accession>A0A164NPI2</accession>
<dbReference type="Proteomes" id="UP000076858">
    <property type="component" value="Unassembled WGS sequence"/>
</dbReference>
<dbReference type="PRINTS" id="PR00937">
    <property type="entry name" value="TBOX"/>
</dbReference>
<feature type="region of interest" description="Disordered" evidence="7">
    <location>
        <begin position="260"/>
        <end position="329"/>
    </location>
</feature>
<gene>
    <name evidence="9" type="ORF">APZ42_030636</name>
</gene>
<evidence type="ECO:0000256" key="3">
    <source>
        <dbReference type="ARBA" id="ARBA00023125"/>
    </source>
</evidence>
<dbReference type="PANTHER" id="PTHR11267:SF204">
    <property type="entry name" value="SPADETAIL"/>
    <property type="match status" value="1"/>
</dbReference>
<reference evidence="9 10" key="1">
    <citation type="submission" date="2016-03" db="EMBL/GenBank/DDBJ databases">
        <title>EvidentialGene: Evidence-directed Construction of Genes on Genomes.</title>
        <authorList>
            <person name="Gilbert D.G."/>
            <person name="Choi J.-H."/>
            <person name="Mockaitis K."/>
            <person name="Colbourne J."/>
            <person name="Pfrender M."/>
        </authorList>
    </citation>
    <scope>NUCLEOTIDE SEQUENCE [LARGE SCALE GENOMIC DNA]</scope>
    <source>
        <strain evidence="9 10">Xinb3</strain>
        <tissue evidence="9">Complete organism</tissue>
    </source>
</reference>
<feature type="compositionally biased region" description="Low complexity" evidence="7">
    <location>
        <begin position="291"/>
        <end position="300"/>
    </location>
</feature>
<dbReference type="InterPro" id="IPR001699">
    <property type="entry name" value="TF_T-box"/>
</dbReference>
<dbReference type="Gene3D" id="2.60.40.820">
    <property type="entry name" value="Transcription factor, T-box"/>
    <property type="match status" value="1"/>
</dbReference>
<dbReference type="FunFam" id="2.60.40.820:FF:000015">
    <property type="entry name" value="T-box transcription factor mls-1"/>
    <property type="match status" value="1"/>
</dbReference>
<dbReference type="InterPro" id="IPR036960">
    <property type="entry name" value="T-box_sf"/>
</dbReference>
<evidence type="ECO:0000256" key="6">
    <source>
        <dbReference type="PROSITE-ProRule" id="PRU00201"/>
    </source>
</evidence>
<name>A0A164NPI2_9CRUS</name>
<dbReference type="PROSITE" id="PS50252">
    <property type="entry name" value="TBOX_3"/>
    <property type="match status" value="1"/>
</dbReference>
<dbReference type="PROSITE" id="PS01283">
    <property type="entry name" value="TBOX_1"/>
    <property type="match status" value="1"/>
</dbReference>
<dbReference type="GO" id="GO:0000785">
    <property type="term" value="C:chromatin"/>
    <property type="evidence" value="ECO:0007669"/>
    <property type="project" value="TreeGrafter"/>
</dbReference>
<evidence type="ECO:0000313" key="9">
    <source>
        <dbReference type="EMBL" id="KZS06133.1"/>
    </source>
</evidence>
<dbReference type="GO" id="GO:0000978">
    <property type="term" value="F:RNA polymerase II cis-regulatory region sequence-specific DNA binding"/>
    <property type="evidence" value="ECO:0007669"/>
    <property type="project" value="InterPro"/>
</dbReference>
<dbReference type="SUPFAM" id="SSF49417">
    <property type="entry name" value="p53-like transcription factors"/>
    <property type="match status" value="1"/>
</dbReference>
<dbReference type="PANTHER" id="PTHR11267">
    <property type="entry name" value="T-BOX PROTEIN-RELATED"/>
    <property type="match status" value="1"/>
</dbReference>
<dbReference type="STRING" id="35525.A0A164NPI2"/>
<protein>
    <submittedName>
        <fullName evidence="9">Putative Dorsocross2</fullName>
    </submittedName>
</protein>
<comment type="caution">
    <text evidence="9">The sequence shown here is derived from an EMBL/GenBank/DDBJ whole genome shotgun (WGS) entry which is preliminary data.</text>
</comment>
<keyword evidence="2" id="KW-0805">Transcription regulation</keyword>
<keyword evidence="10" id="KW-1185">Reference proteome</keyword>
<dbReference type="Pfam" id="PF00907">
    <property type="entry name" value="T-box"/>
    <property type="match status" value="1"/>
</dbReference>